<dbReference type="AlphaFoldDB" id="A0A078B7C4"/>
<dbReference type="EMBL" id="CCKQ01018174">
    <property type="protein sequence ID" value="CDW90111.1"/>
    <property type="molecule type" value="Genomic_DNA"/>
</dbReference>
<keyword evidence="1" id="KW-1133">Transmembrane helix</keyword>
<evidence type="ECO:0000313" key="3">
    <source>
        <dbReference type="Proteomes" id="UP000039865"/>
    </source>
</evidence>
<dbReference type="Proteomes" id="UP000039865">
    <property type="component" value="Unassembled WGS sequence"/>
</dbReference>
<proteinExistence type="predicted"/>
<dbReference type="InParanoid" id="A0A078B7C4"/>
<reference evidence="2 3" key="1">
    <citation type="submission" date="2014-06" db="EMBL/GenBank/DDBJ databases">
        <authorList>
            <person name="Swart Estienne"/>
        </authorList>
    </citation>
    <scope>NUCLEOTIDE SEQUENCE [LARGE SCALE GENOMIC DNA]</scope>
    <source>
        <strain evidence="2 3">130c</strain>
    </source>
</reference>
<gene>
    <name evidence="2" type="primary">Contig17396.g18506</name>
    <name evidence="2" type="ORF">STYLEM_19251</name>
</gene>
<evidence type="ECO:0000313" key="2">
    <source>
        <dbReference type="EMBL" id="CDW90111.1"/>
    </source>
</evidence>
<keyword evidence="1" id="KW-0472">Membrane</keyword>
<name>A0A078B7C4_STYLE</name>
<evidence type="ECO:0000256" key="1">
    <source>
        <dbReference type="SAM" id="Phobius"/>
    </source>
</evidence>
<organism evidence="2 3">
    <name type="scientific">Stylonychia lemnae</name>
    <name type="common">Ciliate</name>
    <dbReference type="NCBI Taxonomy" id="5949"/>
    <lineage>
        <taxon>Eukaryota</taxon>
        <taxon>Sar</taxon>
        <taxon>Alveolata</taxon>
        <taxon>Ciliophora</taxon>
        <taxon>Intramacronucleata</taxon>
        <taxon>Spirotrichea</taxon>
        <taxon>Stichotrichia</taxon>
        <taxon>Sporadotrichida</taxon>
        <taxon>Oxytrichidae</taxon>
        <taxon>Stylonychinae</taxon>
        <taxon>Stylonychia</taxon>
    </lineage>
</organism>
<keyword evidence="3" id="KW-1185">Reference proteome</keyword>
<protein>
    <submittedName>
        <fullName evidence="2">Uncharacterized protein</fullName>
    </submittedName>
</protein>
<feature type="transmembrane region" description="Helical" evidence="1">
    <location>
        <begin position="175"/>
        <end position="194"/>
    </location>
</feature>
<keyword evidence="1" id="KW-0812">Transmembrane</keyword>
<feature type="transmembrane region" description="Helical" evidence="1">
    <location>
        <begin position="116"/>
        <end position="132"/>
    </location>
</feature>
<accession>A0A078B7C4</accession>
<sequence>MTQLNQNEASTVTMLSSFSKQLEILAVNWYVKQLYTKEDYLFKVIFDKAHRPELYKQTVDPRIETKVTKQDLLDFNDISNNDTNNFLSQNYSSQIFKMTFDELALVETRGQNRMGLLYKYPLVFSLIGLLIFKRRVQTRQKNYFLRDMYLKVDNEAVFTSNNLNQMLLFIEVSNLVSFSMGACLSGVFYFNALWKRYFTLQKNEEELAQKYLRQIQCYHRIFKS</sequence>